<reference evidence="2" key="1">
    <citation type="submission" date="2016-08" db="EMBL/GenBank/DDBJ databases">
        <title>Sequencing, Assembly and Comparative Genomics of S. aureofaciens ATCC 10762.</title>
        <authorList>
            <person name="Gradnigo J.S."/>
            <person name="Johnson N."/>
            <person name="Somerville G.A."/>
        </authorList>
    </citation>
    <scope>NUCLEOTIDE SEQUENCE [LARGE SCALE GENOMIC DNA]</scope>
    <source>
        <strain evidence="2">ATCC 10762</strain>
    </source>
</reference>
<dbReference type="OrthoDB" id="3541690at2"/>
<dbReference type="Proteomes" id="UP000037395">
    <property type="component" value="Unassembled WGS sequence"/>
</dbReference>
<name>A0A1E7N1Y5_KITAU</name>
<dbReference type="EMBL" id="JPRF03000043">
    <property type="protein sequence ID" value="OEV34697.1"/>
    <property type="molecule type" value="Genomic_DNA"/>
</dbReference>
<accession>A0A1E7N1Y5</accession>
<evidence type="ECO:0000313" key="2">
    <source>
        <dbReference type="EMBL" id="OEV34697.1"/>
    </source>
</evidence>
<evidence type="ECO:0000313" key="3">
    <source>
        <dbReference type="Proteomes" id="UP000037395"/>
    </source>
</evidence>
<feature type="region of interest" description="Disordered" evidence="1">
    <location>
        <begin position="90"/>
        <end position="119"/>
    </location>
</feature>
<comment type="caution">
    <text evidence="2">The sequence shown here is derived from an EMBL/GenBank/DDBJ whole genome shotgun (WGS) entry which is preliminary data.</text>
</comment>
<organism evidence="2 3">
    <name type="scientific">Kitasatospora aureofaciens</name>
    <name type="common">Streptomyces aureofaciens</name>
    <dbReference type="NCBI Taxonomy" id="1894"/>
    <lineage>
        <taxon>Bacteria</taxon>
        <taxon>Bacillati</taxon>
        <taxon>Actinomycetota</taxon>
        <taxon>Actinomycetes</taxon>
        <taxon>Kitasatosporales</taxon>
        <taxon>Streptomycetaceae</taxon>
        <taxon>Kitasatospora</taxon>
    </lineage>
</organism>
<evidence type="ECO:0000256" key="1">
    <source>
        <dbReference type="SAM" id="MobiDB-lite"/>
    </source>
</evidence>
<feature type="compositionally biased region" description="Basic residues" evidence="1">
    <location>
        <begin position="100"/>
        <end position="110"/>
    </location>
</feature>
<dbReference type="KEGG" id="kau:B6264_26365"/>
<dbReference type="AlphaFoldDB" id="A0A1E7N1Y5"/>
<proteinExistence type="predicted"/>
<sequence>MASKPPTDFEAITDALYVLAPTAFTAARNERADEVKKSDPQLAKAIRALHRPTVAAWAANLLAHRHHDLVRQLMDLGQALREAQEHLAGEQMRGLADQRRLHRSAARARRSSSTGTALV</sequence>
<keyword evidence="3" id="KW-1185">Reference proteome</keyword>
<gene>
    <name evidence="2" type="ORF">HS99_0009415</name>
</gene>
<dbReference type="RefSeq" id="WP_030598543.1">
    <property type="nucleotide sequence ID" value="NZ_CP020567.1"/>
</dbReference>
<protein>
    <submittedName>
        <fullName evidence="2">Uncharacterized protein</fullName>
    </submittedName>
</protein>